<name>A0A8S5REB2_9VIRU</name>
<evidence type="ECO:0000313" key="1">
    <source>
        <dbReference type="EMBL" id="DAE29742.1"/>
    </source>
</evidence>
<dbReference type="GO" id="GO:0003676">
    <property type="term" value="F:nucleic acid binding"/>
    <property type="evidence" value="ECO:0007669"/>
    <property type="project" value="InterPro"/>
</dbReference>
<protein>
    <submittedName>
        <fullName evidence="1">HOLLIDAY JUNCTION RESOLVASE HOMOLOGOUS RECOMBINATION</fullName>
    </submittedName>
</protein>
<dbReference type="InterPro" id="IPR011856">
    <property type="entry name" value="tRNA_endonuc-like_dom_sf"/>
</dbReference>
<proteinExistence type="predicted"/>
<dbReference type="EMBL" id="BK059098">
    <property type="protein sequence ID" value="DAE29742.1"/>
    <property type="molecule type" value="Genomic_DNA"/>
</dbReference>
<dbReference type="InterPro" id="IPR056931">
    <property type="entry name" value="D14-like"/>
</dbReference>
<dbReference type="Pfam" id="PF24608">
    <property type="entry name" value="PDDEXK_15"/>
    <property type="match status" value="1"/>
</dbReference>
<accession>A0A8S5REB2</accession>
<organism evidence="1">
    <name type="scientific">virus sp. ctyMK1</name>
    <dbReference type="NCBI Taxonomy" id="2828002"/>
    <lineage>
        <taxon>Viruses</taxon>
    </lineage>
</organism>
<sequence>MNSKQKGKRGELELAHKLKEYGYDCRRTAQYNGKELDSKADVVGLTGIHIECKRVERLNIDEAMEQAVRDCKGEVPAVFHRKNGKDWKVTLRIDDFMKMYRGGFNESI</sequence>
<dbReference type="Gene3D" id="3.40.1350.10">
    <property type="match status" value="1"/>
</dbReference>
<reference evidence="1" key="1">
    <citation type="journal article" date="2021" name="Proc. Natl. Acad. Sci. U.S.A.">
        <title>A Catalog of Tens of Thousands of Viruses from Human Metagenomes Reveals Hidden Associations with Chronic Diseases.</title>
        <authorList>
            <person name="Tisza M.J."/>
            <person name="Buck C.B."/>
        </authorList>
    </citation>
    <scope>NUCLEOTIDE SEQUENCE</scope>
    <source>
        <strain evidence="1">CtyMK1</strain>
    </source>
</reference>